<dbReference type="Gene3D" id="3.20.20.150">
    <property type="entry name" value="Divalent-metal-dependent TIM barrel enzymes"/>
    <property type="match status" value="1"/>
</dbReference>
<dbReference type="GO" id="GO:0008270">
    <property type="term" value="F:zinc ion binding"/>
    <property type="evidence" value="ECO:0007669"/>
    <property type="project" value="InterPro"/>
</dbReference>
<dbReference type="GO" id="GO:0008081">
    <property type="term" value="F:phosphoric diester hydrolase activity"/>
    <property type="evidence" value="ECO:0007669"/>
    <property type="project" value="TreeGrafter"/>
</dbReference>
<organism evidence="2 3">
    <name type="scientific">Candidatus Iainarchaeum sp</name>
    <dbReference type="NCBI Taxonomy" id="3101447"/>
    <lineage>
        <taxon>Archaea</taxon>
        <taxon>Candidatus Iainarchaeota</taxon>
        <taxon>Candidatus Iainarchaeia</taxon>
        <taxon>Candidatus Iainarchaeales</taxon>
        <taxon>Candidatus Iainarchaeaceae</taxon>
        <taxon>Candidatus Iainarchaeum</taxon>
    </lineage>
</organism>
<dbReference type="Pfam" id="PF01261">
    <property type="entry name" value="AP_endonuc_2"/>
    <property type="match status" value="1"/>
</dbReference>
<accession>A0A8T4LCU6</accession>
<protein>
    <submittedName>
        <fullName evidence="2">TIM barrel protein</fullName>
    </submittedName>
</protein>
<comment type="caution">
    <text evidence="2">The sequence shown here is derived from an EMBL/GenBank/DDBJ whole genome shotgun (WGS) entry which is preliminary data.</text>
</comment>
<feature type="domain" description="Xylose isomerase-like TIM barrel" evidence="1">
    <location>
        <begin position="28"/>
        <end position="267"/>
    </location>
</feature>
<proteinExistence type="predicted"/>
<dbReference type="InterPro" id="IPR001719">
    <property type="entry name" value="AP_endonuc_2"/>
</dbReference>
<name>A0A8T4LCU6_9ARCH</name>
<reference evidence="2" key="2">
    <citation type="submission" date="2021-05" db="EMBL/GenBank/DDBJ databases">
        <title>Protein family content uncovers lineage relationships and bacterial pathway maintenance mechanisms in DPANN archaea.</title>
        <authorList>
            <person name="Castelle C.J."/>
            <person name="Meheust R."/>
            <person name="Jaffe A.L."/>
            <person name="Seitz K."/>
            <person name="Gong X."/>
            <person name="Baker B.J."/>
            <person name="Banfield J.F."/>
        </authorList>
    </citation>
    <scope>NUCLEOTIDE SEQUENCE</scope>
    <source>
        <strain evidence="2">RIFCSPLOWO2_01_FULL_AR10_48_17</strain>
    </source>
</reference>
<dbReference type="InterPro" id="IPR036237">
    <property type="entry name" value="Xyl_isomerase-like_sf"/>
</dbReference>
<dbReference type="FunFam" id="3.20.20.150:FF:000017">
    <property type="entry name" value="Endonuclease IV related protein"/>
    <property type="match status" value="1"/>
</dbReference>
<dbReference type="GO" id="GO:0006284">
    <property type="term" value="P:base-excision repair"/>
    <property type="evidence" value="ECO:0007669"/>
    <property type="project" value="TreeGrafter"/>
</dbReference>
<dbReference type="AlphaFoldDB" id="A0A8T4LCU6"/>
<dbReference type="PANTHER" id="PTHR21445:SF0">
    <property type="entry name" value="APURINIC-APYRIMIDINIC ENDONUCLEASE"/>
    <property type="match status" value="1"/>
</dbReference>
<dbReference type="SUPFAM" id="SSF51658">
    <property type="entry name" value="Xylose isomerase-like"/>
    <property type="match status" value="1"/>
</dbReference>
<dbReference type="EMBL" id="JAGVWC010000008">
    <property type="protein sequence ID" value="MBS3061165.1"/>
    <property type="molecule type" value="Genomic_DNA"/>
</dbReference>
<gene>
    <name evidence="2" type="ORF">J4215_01120</name>
</gene>
<sequence>MNPMISKITFATAGVPISSPKPDTVTGLQRIKELGLDGMELEFVHGVRMGREMADQINAKAKELTLDLSVHGPYYINLNAVEPEKQAASKQRIFDSAKVGAWCGCRAVTFHPAYVMKSKREDVAKRVLKSLSDILAKMDSEKIHIQLKPETTGKETQFGSLTELLFLHHEEPRFCPNVDFSHLHARENGRFKKKEDFAKALDEMEKNDPKLLHDLHMHVSGIAYSSKGEKNHLVLEDKANDFNYRWLLETLAEYGVEGRIVCESPNIETDALLLKRYYESL</sequence>
<evidence type="ECO:0000313" key="3">
    <source>
        <dbReference type="Proteomes" id="UP000675968"/>
    </source>
</evidence>
<evidence type="ECO:0000259" key="1">
    <source>
        <dbReference type="Pfam" id="PF01261"/>
    </source>
</evidence>
<dbReference type="GO" id="GO:0003906">
    <property type="term" value="F:DNA-(apurinic or apyrimidinic site) endonuclease activity"/>
    <property type="evidence" value="ECO:0007669"/>
    <property type="project" value="TreeGrafter"/>
</dbReference>
<dbReference type="PANTHER" id="PTHR21445">
    <property type="entry name" value="ENDONUCLEASE IV ENDODEOXYRIBONUCLEASE IV"/>
    <property type="match status" value="1"/>
</dbReference>
<dbReference type="SMART" id="SM00518">
    <property type="entry name" value="AP2Ec"/>
    <property type="match status" value="1"/>
</dbReference>
<dbReference type="GO" id="GO:0003677">
    <property type="term" value="F:DNA binding"/>
    <property type="evidence" value="ECO:0007669"/>
    <property type="project" value="InterPro"/>
</dbReference>
<evidence type="ECO:0000313" key="2">
    <source>
        <dbReference type="EMBL" id="MBS3061165.1"/>
    </source>
</evidence>
<dbReference type="Proteomes" id="UP000675968">
    <property type="component" value="Unassembled WGS sequence"/>
</dbReference>
<dbReference type="InterPro" id="IPR013022">
    <property type="entry name" value="Xyl_isomerase-like_TIM-brl"/>
</dbReference>
<reference evidence="2" key="1">
    <citation type="submission" date="2021-03" db="EMBL/GenBank/DDBJ databases">
        <authorList>
            <person name="Jaffe A."/>
        </authorList>
    </citation>
    <scope>NUCLEOTIDE SEQUENCE</scope>
    <source>
        <strain evidence="2">RIFCSPLOWO2_01_FULL_AR10_48_17</strain>
    </source>
</reference>